<protein>
    <submittedName>
        <fullName evidence="2">Uncharacterized protein</fullName>
    </submittedName>
</protein>
<reference evidence="2" key="2">
    <citation type="submission" date="2025-09" db="UniProtKB">
        <authorList>
            <consortium name="Ensembl"/>
        </authorList>
    </citation>
    <scope>IDENTIFICATION</scope>
</reference>
<organism evidence="2 3">
    <name type="scientific">Oryzias sinensis</name>
    <name type="common">Chinese medaka</name>
    <dbReference type="NCBI Taxonomy" id="183150"/>
    <lineage>
        <taxon>Eukaryota</taxon>
        <taxon>Metazoa</taxon>
        <taxon>Chordata</taxon>
        <taxon>Craniata</taxon>
        <taxon>Vertebrata</taxon>
        <taxon>Euteleostomi</taxon>
        <taxon>Actinopterygii</taxon>
        <taxon>Neopterygii</taxon>
        <taxon>Teleostei</taxon>
        <taxon>Neoteleostei</taxon>
        <taxon>Acanthomorphata</taxon>
        <taxon>Ovalentaria</taxon>
        <taxon>Atherinomorphae</taxon>
        <taxon>Beloniformes</taxon>
        <taxon>Adrianichthyidae</taxon>
        <taxon>Oryziinae</taxon>
        <taxon>Oryzias</taxon>
    </lineage>
</organism>
<dbReference type="Ensembl" id="ENSOSIT00000003884.1">
    <property type="protein sequence ID" value="ENSOSIP00000003625.1"/>
    <property type="gene ID" value="ENSOSIG00000002420.1"/>
</dbReference>
<evidence type="ECO:0000313" key="3">
    <source>
        <dbReference type="Proteomes" id="UP000694383"/>
    </source>
</evidence>
<proteinExistence type="predicted"/>
<dbReference type="Proteomes" id="UP000694383">
    <property type="component" value="Unplaced"/>
</dbReference>
<dbReference type="AlphaFoldDB" id="A0A8C7WVB9"/>
<evidence type="ECO:0000256" key="1">
    <source>
        <dbReference type="SAM" id="MobiDB-lite"/>
    </source>
</evidence>
<feature type="region of interest" description="Disordered" evidence="1">
    <location>
        <begin position="82"/>
        <end position="154"/>
    </location>
</feature>
<evidence type="ECO:0000313" key="2">
    <source>
        <dbReference type="Ensembl" id="ENSOSIP00000003625.1"/>
    </source>
</evidence>
<keyword evidence="3" id="KW-1185">Reference proteome</keyword>
<accession>A0A8C7WVB9</accession>
<sequence length="210" mass="22433">MSQTSAQVRRNTTVVSAIAGRGQASGLLSSKTCPMAFWDMGLLEPIPAPVGKGGVLPEPLHTLSHTHTWRESHVLVFTEAAHAGESRRRSQAGHEAFLPEEGRQQRRVQGDSAESRPEGVSQQEWGDQPGQGGKPGQSLCGQIQTRTETSKRGGPVHDAYCLLHRHGAAPQGGLPRPGRADPLLGQPPWDGGGTNPQKYAGDAVKQSDIY</sequence>
<feature type="region of interest" description="Disordered" evidence="1">
    <location>
        <begin position="170"/>
        <end position="210"/>
    </location>
</feature>
<name>A0A8C7WVB9_9TELE</name>
<reference evidence="2" key="1">
    <citation type="submission" date="2025-08" db="UniProtKB">
        <authorList>
            <consortium name="Ensembl"/>
        </authorList>
    </citation>
    <scope>IDENTIFICATION</scope>
</reference>